<keyword evidence="3" id="KW-0479">Metal-binding</keyword>
<dbReference type="Gene3D" id="1.10.340.30">
    <property type="entry name" value="Hypothetical protein, domain 2"/>
    <property type="match status" value="1"/>
</dbReference>
<evidence type="ECO:0000256" key="6">
    <source>
        <dbReference type="ARBA" id="ARBA00023004"/>
    </source>
</evidence>
<dbReference type="SMART" id="SM00478">
    <property type="entry name" value="ENDO3c"/>
    <property type="match status" value="1"/>
</dbReference>
<organism evidence="11">
    <name type="scientific">mine drainage metagenome</name>
    <dbReference type="NCBI Taxonomy" id="410659"/>
    <lineage>
        <taxon>unclassified sequences</taxon>
        <taxon>metagenomes</taxon>
        <taxon>ecological metagenomes</taxon>
    </lineage>
</organism>
<evidence type="ECO:0000256" key="2">
    <source>
        <dbReference type="ARBA" id="ARBA00022485"/>
    </source>
</evidence>
<proteinExistence type="inferred from homology"/>
<keyword evidence="2" id="KW-0004">4Fe-4S</keyword>
<evidence type="ECO:0000256" key="3">
    <source>
        <dbReference type="ARBA" id="ARBA00022723"/>
    </source>
</evidence>
<comment type="similarity">
    <text evidence="1">Belongs to the Nth/MutY family.</text>
</comment>
<dbReference type="EMBL" id="AUZX01011432">
    <property type="protein sequence ID" value="EQD43274.1"/>
    <property type="molecule type" value="Genomic_DNA"/>
</dbReference>
<reference evidence="11" key="2">
    <citation type="journal article" date="2014" name="ISME J.">
        <title>Microbial stratification in low pH oxic and suboxic macroscopic growths along an acid mine drainage.</title>
        <authorList>
            <person name="Mendez-Garcia C."/>
            <person name="Mesa V."/>
            <person name="Sprenger R.R."/>
            <person name="Richter M."/>
            <person name="Diez M.S."/>
            <person name="Solano J."/>
            <person name="Bargiela R."/>
            <person name="Golyshina O.V."/>
            <person name="Manteca A."/>
            <person name="Ramos J.L."/>
            <person name="Gallego J.R."/>
            <person name="Llorente I."/>
            <person name="Martins Dos Santos V.A."/>
            <person name="Jensen O.N."/>
            <person name="Pelaez A.I."/>
            <person name="Sanchez J."/>
            <person name="Ferrer M."/>
        </authorList>
    </citation>
    <scope>NUCLEOTIDE SEQUENCE</scope>
</reference>
<feature type="domain" description="HhH-GPD" evidence="10">
    <location>
        <begin position="2"/>
        <end position="134"/>
    </location>
</feature>
<evidence type="ECO:0000259" key="10">
    <source>
        <dbReference type="SMART" id="SM00478"/>
    </source>
</evidence>
<keyword evidence="6" id="KW-0408">Iron</keyword>
<dbReference type="Gene3D" id="1.10.1670.10">
    <property type="entry name" value="Helix-hairpin-Helix base-excision DNA repair enzymes (C-terminal)"/>
    <property type="match status" value="1"/>
</dbReference>
<dbReference type="CDD" id="cd00056">
    <property type="entry name" value="ENDO3c"/>
    <property type="match status" value="1"/>
</dbReference>
<keyword evidence="11" id="KW-0540">Nuclease</keyword>
<keyword evidence="8" id="KW-0234">DNA repair</keyword>
<dbReference type="InterPro" id="IPR003265">
    <property type="entry name" value="HhH-GPD_domain"/>
</dbReference>
<keyword evidence="11" id="KW-0255">Endonuclease</keyword>
<evidence type="ECO:0000256" key="8">
    <source>
        <dbReference type="ARBA" id="ARBA00023204"/>
    </source>
</evidence>
<dbReference type="SUPFAM" id="SSF48150">
    <property type="entry name" value="DNA-glycosylase"/>
    <property type="match status" value="1"/>
</dbReference>
<sequence>MLSHRTKDQVTDDASRKLFERYDGISGLASASVDNVVKIIDKVGFKNMKAPRIIEAAKIIRDKYGGKVPGSLDELTKIPGVGRKTANVVLSDSFGIPAIAVDTHVQRIARRMGISLSDDPEETEEAIMKIVPRV</sequence>
<dbReference type="GO" id="GO:0004519">
    <property type="term" value="F:endonuclease activity"/>
    <property type="evidence" value="ECO:0007669"/>
    <property type="project" value="UniProtKB-KW"/>
</dbReference>
<dbReference type="InterPro" id="IPR023170">
    <property type="entry name" value="HhH_base_excis_C"/>
</dbReference>
<comment type="caution">
    <text evidence="11">The sequence shown here is derived from an EMBL/GenBank/DDBJ whole genome shotgun (WGS) entry which is preliminary data.</text>
</comment>
<name>T1ARA6_9ZZZZ</name>
<dbReference type="InterPro" id="IPR004036">
    <property type="entry name" value="Endonuclease-III-like_CS2"/>
</dbReference>
<dbReference type="PANTHER" id="PTHR10359:SF18">
    <property type="entry name" value="ENDONUCLEASE III"/>
    <property type="match status" value="1"/>
</dbReference>
<dbReference type="InterPro" id="IPR000445">
    <property type="entry name" value="HhH_motif"/>
</dbReference>
<dbReference type="PROSITE" id="PS01155">
    <property type="entry name" value="ENDONUCLEASE_III_2"/>
    <property type="match status" value="1"/>
</dbReference>
<dbReference type="GO" id="GO:0019104">
    <property type="term" value="F:DNA N-glycosylase activity"/>
    <property type="evidence" value="ECO:0007669"/>
    <property type="project" value="TreeGrafter"/>
</dbReference>
<evidence type="ECO:0000256" key="7">
    <source>
        <dbReference type="ARBA" id="ARBA00023014"/>
    </source>
</evidence>
<dbReference type="GO" id="GO:0003677">
    <property type="term" value="F:DNA binding"/>
    <property type="evidence" value="ECO:0007669"/>
    <property type="project" value="InterPro"/>
</dbReference>
<dbReference type="Pfam" id="PF00633">
    <property type="entry name" value="HHH"/>
    <property type="match status" value="1"/>
</dbReference>
<dbReference type="PANTHER" id="PTHR10359">
    <property type="entry name" value="A/G-SPECIFIC ADENINE GLYCOSYLASE/ENDONUCLEASE III"/>
    <property type="match status" value="1"/>
</dbReference>
<gene>
    <name evidence="11" type="ORF">B1A_15582</name>
</gene>
<keyword evidence="4" id="KW-0227">DNA damage</keyword>
<dbReference type="GO" id="GO:0006285">
    <property type="term" value="P:base-excision repair, AP site formation"/>
    <property type="evidence" value="ECO:0007669"/>
    <property type="project" value="TreeGrafter"/>
</dbReference>
<keyword evidence="9" id="KW-0326">Glycosidase</keyword>
<evidence type="ECO:0000313" key="11">
    <source>
        <dbReference type="EMBL" id="EQD43274.1"/>
    </source>
</evidence>
<evidence type="ECO:0000256" key="1">
    <source>
        <dbReference type="ARBA" id="ARBA00008343"/>
    </source>
</evidence>
<protein>
    <submittedName>
        <fullName evidence="11">Endonuclease III</fullName>
    </submittedName>
</protein>
<dbReference type="GO" id="GO:0046872">
    <property type="term" value="F:metal ion binding"/>
    <property type="evidence" value="ECO:0007669"/>
    <property type="project" value="UniProtKB-KW"/>
</dbReference>
<keyword evidence="7" id="KW-0411">Iron-sulfur</keyword>
<dbReference type="GO" id="GO:0051539">
    <property type="term" value="F:4 iron, 4 sulfur cluster binding"/>
    <property type="evidence" value="ECO:0007669"/>
    <property type="project" value="UniProtKB-KW"/>
</dbReference>
<accession>T1ARA6</accession>
<evidence type="ECO:0000256" key="9">
    <source>
        <dbReference type="ARBA" id="ARBA00023295"/>
    </source>
</evidence>
<reference evidence="11" key="1">
    <citation type="submission" date="2013-08" db="EMBL/GenBank/DDBJ databases">
        <authorList>
            <person name="Mendez C."/>
            <person name="Richter M."/>
            <person name="Ferrer M."/>
            <person name="Sanchez J."/>
        </authorList>
    </citation>
    <scope>NUCLEOTIDE SEQUENCE</scope>
</reference>
<dbReference type="Pfam" id="PF00730">
    <property type="entry name" value="HhH-GPD"/>
    <property type="match status" value="1"/>
</dbReference>
<dbReference type="FunFam" id="1.10.340.30:FF:000001">
    <property type="entry name" value="Endonuclease III"/>
    <property type="match status" value="1"/>
</dbReference>
<dbReference type="AlphaFoldDB" id="T1ARA6"/>
<evidence type="ECO:0000256" key="5">
    <source>
        <dbReference type="ARBA" id="ARBA00022801"/>
    </source>
</evidence>
<dbReference type="InterPro" id="IPR011257">
    <property type="entry name" value="DNA_glycosylase"/>
</dbReference>
<keyword evidence="5" id="KW-0378">Hydrolase</keyword>
<feature type="non-terminal residue" evidence="11">
    <location>
        <position position="134"/>
    </location>
</feature>
<evidence type="ECO:0000256" key="4">
    <source>
        <dbReference type="ARBA" id="ARBA00022763"/>
    </source>
</evidence>